<reference evidence="2" key="1">
    <citation type="submission" date="2019-11" db="EMBL/GenBank/DDBJ databases">
        <title>Genome sequence of Heliorestis convoluta strain HH, an alkaliphilic and minimalistic phototrophic bacterium from a soda lake in Egypt.</title>
        <authorList>
            <person name="Dewey E.D."/>
            <person name="Stokes L.M."/>
            <person name="Burchell B.M."/>
            <person name="Shaffer K.N."/>
            <person name="Huntington A.M."/>
            <person name="Baker J.M."/>
            <person name="Nadendla S."/>
            <person name="Giglio M.G."/>
            <person name="Touchman J.W."/>
            <person name="Blankenship R.E."/>
            <person name="Madigan M.T."/>
            <person name="Sattley W.M."/>
        </authorList>
    </citation>
    <scope>NUCLEOTIDE SEQUENCE [LARGE SCALE GENOMIC DNA]</scope>
    <source>
        <strain evidence="2">HH</strain>
    </source>
</reference>
<dbReference type="OrthoDB" id="9997409at2"/>
<dbReference type="KEGG" id="hcv:FTV88_0574"/>
<protein>
    <submittedName>
        <fullName evidence="1">Uncharacterized protein</fullName>
    </submittedName>
</protein>
<keyword evidence="2" id="KW-1185">Reference proteome</keyword>
<proteinExistence type="predicted"/>
<accession>A0A5Q2MZ83</accession>
<evidence type="ECO:0000313" key="2">
    <source>
        <dbReference type="Proteomes" id="UP000366051"/>
    </source>
</evidence>
<dbReference type="EMBL" id="CP045875">
    <property type="protein sequence ID" value="QGG46753.1"/>
    <property type="molecule type" value="Genomic_DNA"/>
</dbReference>
<dbReference type="RefSeq" id="WP_153724268.1">
    <property type="nucleotide sequence ID" value="NZ_CP045875.1"/>
</dbReference>
<dbReference type="AlphaFoldDB" id="A0A5Q2MZ83"/>
<name>A0A5Q2MZ83_9FIRM</name>
<sequence>MAEIIIALSILSIVAWIFLKPGYQHHTDIITKEAVQQGDNEVGVKKYSLKRTKGERILKRRT</sequence>
<evidence type="ECO:0000313" key="1">
    <source>
        <dbReference type="EMBL" id="QGG46753.1"/>
    </source>
</evidence>
<gene>
    <name evidence="1" type="ORF">FTV88_0574</name>
</gene>
<organism evidence="1 2">
    <name type="scientific">Heliorestis convoluta</name>
    <dbReference type="NCBI Taxonomy" id="356322"/>
    <lineage>
        <taxon>Bacteria</taxon>
        <taxon>Bacillati</taxon>
        <taxon>Bacillota</taxon>
        <taxon>Clostridia</taxon>
        <taxon>Eubacteriales</taxon>
        <taxon>Heliobacteriaceae</taxon>
        <taxon>Heliorestis</taxon>
    </lineage>
</organism>
<dbReference type="Proteomes" id="UP000366051">
    <property type="component" value="Chromosome"/>
</dbReference>